<keyword evidence="8" id="KW-1185">Reference proteome</keyword>
<protein>
    <recommendedName>
        <fullName evidence="6">Probable membrane transporter protein</fullName>
    </recommendedName>
</protein>
<dbReference type="RefSeq" id="WP_190546835.1">
    <property type="nucleotide sequence ID" value="NZ_CAWPNO010000015.1"/>
</dbReference>
<reference evidence="7 8" key="1">
    <citation type="journal article" date="2020" name="ISME J.">
        <title>Comparative genomics reveals insights into cyanobacterial evolution and habitat adaptation.</title>
        <authorList>
            <person name="Chen M.Y."/>
            <person name="Teng W.K."/>
            <person name="Zhao L."/>
            <person name="Hu C.X."/>
            <person name="Zhou Y.K."/>
            <person name="Han B.P."/>
            <person name="Song L.R."/>
            <person name="Shu W.S."/>
        </authorList>
    </citation>
    <scope>NUCLEOTIDE SEQUENCE [LARGE SCALE GENOMIC DNA]</scope>
    <source>
        <strain evidence="7 8">FACHB-288</strain>
    </source>
</reference>
<dbReference type="Proteomes" id="UP000658514">
    <property type="component" value="Unassembled WGS sequence"/>
</dbReference>
<evidence type="ECO:0000256" key="4">
    <source>
        <dbReference type="ARBA" id="ARBA00022989"/>
    </source>
</evidence>
<dbReference type="InterPro" id="IPR002781">
    <property type="entry name" value="TM_pro_TauE-like"/>
</dbReference>
<comment type="subcellular location">
    <subcellularLocation>
        <location evidence="6">Cell membrane</location>
        <topology evidence="6">Multi-pass membrane protein</topology>
    </subcellularLocation>
    <subcellularLocation>
        <location evidence="1">Membrane</location>
        <topology evidence="1">Multi-pass membrane protein</topology>
    </subcellularLocation>
</comment>
<feature type="transmembrane region" description="Helical" evidence="6">
    <location>
        <begin position="55"/>
        <end position="73"/>
    </location>
</feature>
<evidence type="ECO:0000256" key="5">
    <source>
        <dbReference type="ARBA" id="ARBA00023136"/>
    </source>
</evidence>
<accession>A0ABR8ANF1</accession>
<evidence type="ECO:0000256" key="3">
    <source>
        <dbReference type="ARBA" id="ARBA00022692"/>
    </source>
</evidence>
<dbReference type="PANTHER" id="PTHR43701">
    <property type="entry name" value="MEMBRANE TRANSPORTER PROTEIN MJ0441-RELATED"/>
    <property type="match status" value="1"/>
</dbReference>
<evidence type="ECO:0000256" key="1">
    <source>
        <dbReference type="ARBA" id="ARBA00004141"/>
    </source>
</evidence>
<sequence length="278" mass="28297">MDKNDSSALERSRLLQLSFLYSVPIGVLGGLIGLGGAEFRLPVLAGVLGYSVRQAVPLNLAVSLVTIAASLAIRGSTLSFSSVIPLLPAVLSLICGAVITAFFGAAMAGKLSNEQLERIILVLLVLIGVALIVEGFLPQQIPALLPSSLAWRIGAGILFGLAIGLVSSLLGVAGGEIIIPTLVFAFGADIKTAGTASLLVSLPTVLVGVVKYASRGAFANRAALRNTVAPMGVGSVIGAVIGGMLVGVVPASVLKVTLGVILNISAFRVFHKAKSHNS</sequence>
<feature type="transmembrane region" description="Helical" evidence="6">
    <location>
        <begin position="85"/>
        <end position="107"/>
    </location>
</feature>
<dbReference type="EMBL" id="JACJQH010000111">
    <property type="protein sequence ID" value="MBD2200768.1"/>
    <property type="molecule type" value="Genomic_DNA"/>
</dbReference>
<evidence type="ECO:0000256" key="2">
    <source>
        <dbReference type="ARBA" id="ARBA00009142"/>
    </source>
</evidence>
<dbReference type="InterPro" id="IPR051598">
    <property type="entry name" value="TSUP/Inactive_protease-like"/>
</dbReference>
<evidence type="ECO:0000313" key="8">
    <source>
        <dbReference type="Proteomes" id="UP000658514"/>
    </source>
</evidence>
<feature type="transmembrane region" description="Helical" evidence="6">
    <location>
        <begin position="193"/>
        <end position="214"/>
    </location>
</feature>
<keyword evidence="3 6" id="KW-0812">Transmembrane</keyword>
<feature type="transmembrane region" description="Helical" evidence="6">
    <location>
        <begin position="12"/>
        <end position="35"/>
    </location>
</feature>
<dbReference type="Pfam" id="PF01925">
    <property type="entry name" value="TauE"/>
    <property type="match status" value="2"/>
</dbReference>
<feature type="transmembrane region" description="Helical" evidence="6">
    <location>
        <begin position="226"/>
        <end position="246"/>
    </location>
</feature>
<keyword evidence="5 6" id="KW-0472">Membrane</keyword>
<organism evidence="7 8">
    <name type="scientific">Calothrix parietina FACHB-288</name>
    <dbReference type="NCBI Taxonomy" id="2692896"/>
    <lineage>
        <taxon>Bacteria</taxon>
        <taxon>Bacillati</taxon>
        <taxon>Cyanobacteriota</taxon>
        <taxon>Cyanophyceae</taxon>
        <taxon>Nostocales</taxon>
        <taxon>Calotrichaceae</taxon>
        <taxon>Calothrix</taxon>
    </lineage>
</organism>
<evidence type="ECO:0000256" key="6">
    <source>
        <dbReference type="RuleBase" id="RU363041"/>
    </source>
</evidence>
<keyword evidence="4 6" id="KW-1133">Transmembrane helix</keyword>
<proteinExistence type="inferred from homology"/>
<dbReference type="PANTHER" id="PTHR43701:SF2">
    <property type="entry name" value="MEMBRANE TRANSPORTER PROTEIN YJNA-RELATED"/>
    <property type="match status" value="1"/>
</dbReference>
<evidence type="ECO:0000313" key="7">
    <source>
        <dbReference type="EMBL" id="MBD2200768.1"/>
    </source>
</evidence>
<comment type="similarity">
    <text evidence="2 6">Belongs to the 4-toluene sulfonate uptake permease (TSUP) (TC 2.A.102) family.</text>
</comment>
<gene>
    <name evidence="7" type="ORF">H6G24_35905</name>
</gene>
<name>A0ABR8ANF1_9CYAN</name>
<feature type="transmembrane region" description="Helical" evidence="6">
    <location>
        <begin position="119"/>
        <end position="137"/>
    </location>
</feature>
<keyword evidence="6" id="KW-1003">Cell membrane</keyword>
<feature type="transmembrane region" description="Helical" evidence="6">
    <location>
        <begin position="149"/>
        <end position="173"/>
    </location>
</feature>
<comment type="caution">
    <text evidence="7">The sequence shown here is derived from an EMBL/GenBank/DDBJ whole genome shotgun (WGS) entry which is preliminary data.</text>
</comment>